<keyword evidence="6 7" id="KW-0472">Membrane</keyword>
<feature type="transmembrane region" description="Helical" evidence="7">
    <location>
        <begin position="206"/>
        <end position="230"/>
    </location>
</feature>
<evidence type="ECO:0000256" key="7">
    <source>
        <dbReference type="RuleBase" id="RU363032"/>
    </source>
</evidence>
<feature type="transmembrane region" description="Helical" evidence="7">
    <location>
        <begin position="12"/>
        <end position="34"/>
    </location>
</feature>
<feature type="transmembrane region" description="Helical" evidence="7">
    <location>
        <begin position="268"/>
        <end position="289"/>
    </location>
</feature>
<evidence type="ECO:0000259" key="8">
    <source>
        <dbReference type="PROSITE" id="PS50928"/>
    </source>
</evidence>
<dbReference type="AlphaFoldDB" id="A0A7X0VTF5"/>
<comment type="subcellular location">
    <subcellularLocation>
        <location evidence="1 7">Cell membrane</location>
        <topology evidence="1 7">Multi-pass membrane protein</topology>
    </subcellularLocation>
</comment>
<dbReference type="PANTHER" id="PTHR43227">
    <property type="entry name" value="BLL4140 PROTEIN"/>
    <property type="match status" value="1"/>
</dbReference>
<protein>
    <submittedName>
        <fullName evidence="9">Sugar ABC transporter permease</fullName>
    </submittedName>
</protein>
<evidence type="ECO:0000313" key="9">
    <source>
        <dbReference type="EMBL" id="MBB6729804.1"/>
    </source>
</evidence>
<proteinExistence type="inferred from homology"/>
<keyword evidence="4 7" id="KW-0812">Transmembrane</keyword>
<evidence type="ECO:0000256" key="1">
    <source>
        <dbReference type="ARBA" id="ARBA00004651"/>
    </source>
</evidence>
<dbReference type="InterPro" id="IPR050809">
    <property type="entry name" value="UgpAE/MalFG_permease"/>
</dbReference>
<comment type="caution">
    <text evidence="9">The sequence shown here is derived from an EMBL/GenBank/DDBJ whole genome shotgun (WGS) entry which is preliminary data.</text>
</comment>
<organism evidence="9 10">
    <name type="scientific">Cohnella zeiphila</name>
    <dbReference type="NCBI Taxonomy" id="2761120"/>
    <lineage>
        <taxon>Bacteria</taxon>
        <taxon>Bacillati</taxon>
        <taxon>Bacillota</taxon>
        <taxon>Bacilli</taxon>
        <taxon>Bacillales</taxon>
        <taxon>Paenibacillaceae</taxon>
        <taxon>Cohnella</taxon>
    </lineage>
</organism>
<sequence>MKARWLKQWDLQLMVVPALLFVLLFSYVPMWGIVLSFQQYNLFKGVFHSPWVGLDNFKLFFNAPEFWQLMRNTVAISLLKFVTAFPAPIVLALLLNEIRSMAFKRFVQTVTYLPHFMSWVIVATFVTSLLSVDNGSLNILLQKLHAIGDPVNWLSIPEYFWAIIVSVGVWKEIGFAAIVYLAAIAGVDPALYESASMDGASRLRQMFAITIPCISPVIVIFLILAIGSILNAGFEDLLLLGKNPVLGSVANVIDTYVYRMGLKEAQRYSYATAAGLFQAVVNVILLVVANRTARRFGHSLW</sequence>
<dbReference type="CDD" id="cd06261">
    <property type="entry name" value="TM_PBP2"/>
    <property type="match status" value="1"/>
</dbReference>
<evidence type="ECO:0000313" key="10">
    <source>
        <dbReference type="Proteomes" id="UP000564644"/>
    </source>
</evidence>
<evidence type="ECO:0000256" key="4">
    <source>
        <dbReference type="ARBA" id="ARBA00022692"/>
    </source>
</evidence>
<evidence type="ECO:0000256" key="2">
    <source>
        <dbReference type="ARBA" id="ARBA00022448"/>
    </source>
</evidence>
<dbReference type="GO" id="GO:0055085">
    <property type="term" value="P:transmembrane transport"/>
    <property type="evidence" value="ECO:0007669"/>
    <property type="project" value="InterPro"/>
</dbReference>
<feature type="transmembrane region" description="Helical" evidence="7">
    <location>
        <begin position="159"/>
        <end position="185"/>
    </location>
</feature>
<comment type="similarity">
    <text evidence="7">Belongs to the binding-protein-dependent transport system permease family.</text>
</comment>
<dbReference type="EMBL" id="JACJVO010000003">
    <property type="protein sequence ID" value="MBB6729804.1"/>
    <property type="molecule type" value="Genomic_DNA"/>
</dbReference>
<name>A0A7X0VTF5_9BACL</name>
<dbReference type="SUPFAM" id="SSF161098">
    <property type="entry name" value="MetI-like"/>
    <property type="match status" value="1"/>
</dbReference>
<dbReference type="RefSeq" id="WP_185127478.1">
    <property type="nucleotide sequence ID" value="NZ_JACJVO010000003.1"/>
</dbReference>
<gene>
    <name evidence="9" type="ORF">H7C18_02750</name>
</gene>
<keyword evidence="3" id="KW-1003">Cell membrane</keyword>
<keyword evidence="2 7" id="KW-0813">Transport</keyword>
<accession>A0A7X0VTF5</accession>
<dbReference type="Pfam" id="PF00528">
    <property type="entry name" value="BPD_transp_1"/>
    <property type="match status" value="1"/>
</dbReference>
<dbReference type="PROSITE" id="PS50928">
    <property type="entry name" value="ABC_TM1"/>
    <property type="match status" value="1"/>
</dbReference>
<dbReference type="PANTHER" id="PTHR43227:SF11">
    <property type="entry name" value="BLL4140 PROTEIN"/>
    <property type="match status" value="1"/>
</dbReference>
<evidence type="ECO:0000256" key="5">
    <source>
        <dbReference type="ARBA" id="ARBA00022989"/>
    </source>
</evidence>
<keyword evidence="5 7" id="KW-1133">Transmembrane helix</keyword>
<dbReference type="Proteomes" id="UP000564644">
    <property type="component" value="Unassembled WGS sequence"/>
</dbReference>
<feature type="transmembrane region" description="Helical" evidence="7">
    <location>
        <begin position="116"/>
        <end position="139"/>
    </location>
</feature>
<dbReference type="InterPro" id="IPR000515">
    <property type="entry name" value="MetI-like"/>
</dbReference>
<evidence type="ECO:0000256" key="3">
    <source>
        <dbReference type="ARBA" id="ARBA00022475"/>
    </source>
</evidence>
<dbReference type="GO" id="GO:0005886">
    <property type="term" value="C:plasma membrane"/>
    <property type="evidence" value="ECO:0007669"/>
    <property type="project" value="UniProtKB-SubCell"/>
</dbReference>
<reference evidence="9 10" key="1">
    <citation type="submission" date="2020-08" db="EMBL/GenBank/DDBJ databases">
        <title>Cohnella phylogeny.</title>
        <authorList>
            <person name="Dunlap C."/>
        </authorList>
    </citation>
    <scope>NUCLEOTIDE SEQUENCE [LARGE SCALE GENOMIC DNA]</scope>
    <source>
        <strain evidence="9 10">CBP 2801</strain>
    </source>
</reference>
<dbReference type="InterPro" id="IPR035906">
    <property type="entry name" value="MetI-like_sf"/>
</dbReference>
<evidence type="ECO:0000256" key="6">
    <source>
        <dbReference type="ARBA" id="ARBA00023136"/>
    </source>
</evidence>
<feature type="domain" description="ABC transmembrane type-1" evidence="8">
    <location>
        <begin position="70"/>
        <end position="289"/>
    </location>
</feature>
<feature type="transmembrane region" description="Helical" evidence="7">
    <location>
        <begin position="74"/>
        <end position="95"/>
    </location>
</feature>
<keyword evidence="10" id="KW-1185">Reference proteome</keyword>
<dbReference type="Gene3D" id="1.10.3720.10">
    <property type="entry name" value="MetI-like"/>
    <property type="match status" value="1"/>
</dbReference>